<keyword evidence="8" id="KW-1185">Reference proteome</keyword>
<dbReference type="STRING" id="797209.GCA_000376445_03991"/>
<evidence type="ECO:0000259" key="4">
    <source>
        <dbReference type="PROSITE" id="PS51078"/>
    </source>
</evidence>
<dbReference type="PANTHER" id="PTHR30136">
    <property type="entry name" value="HELIX-TURN-HELIX TRANSCRIPTIONAL REGULATOR, ICLR FAMILY"/>
    <property type="match status" value="1"/>
</dbReference>
<dbReference type="InterPro" id="IPR036390">
    <property type="entry name" value="WH_DNA-bd_sf"/>
</dbReference>
<dbReference type="InterPro" id="IPR029016">
    <property type="entry name" value="GAF-like_dom_sf"/>
</dbReference>
<keyword evidence="3" id="KW-0804">Transcription</keyword>
<dbReference type="Gene3D" id="1.10.10.10">
    <property type="entry name" value="Winged helix-like DNA-binding domain superfamily/Winged helix DNA-binding domain"/>
    <property type="match status" value="1"/>
</dbReference>
<dbReference type="EMBL" id="AEMG01000014">
    <property type="protein sequence ID" value="EFW91474.1"/>
    <property type="molecule type" value="Genomic_DNA"/>
</dbReference>
<protein>
    <submittedName>
        <fullName evidence="5">ArcR family transcription regulator</fullName>
    </submittedName>
    <submittedName>
        <fullName evidence="6">Transcriptional regulator, IclR family</fullName>
    </submittedName>
</protein>
<reference evidence="8" key="2">
    <citation type="submission" date="2016-11" db="EMBL/GenBank/DDBJ databases">
        <authorList>
            <person name="Varghese N."/>
            <person name="Submissions S."/>
        </authorList>
    </citation>
    <scope>NUCLEOTIDE SEQUENCE [LARGE SCALE GENOMIC DNA]</scope>
    <source>
        <strain evidence="8">DX253</strain>
    </source>
</reference>
<reference evidence="5 7" key="1">
    <citation type="journal article" date="2014" name="ISME J.">
        <title>Trehalose/2-sulfotrehalose biosynthesis and glycine-betaine uptake are widely spread mechanisms for osmoadaptation in the Halobacteriales.</title>
        <authorList>
            <person name="Youssef N.H."/>
            <person name="Savage-Ashlock K.N."/>
            <person name="McCully A.L."/>
            <person name="Luedtke B."/>
            <person name="Shaw E.I."/>
            <person name="Hoff W.D."/>
            <person name="Elshahed M.S."/>
        </authorList>
    </citation>
    <scope>NUCLEOTIDE SEQUENCE [LARGE SCALE GENOMIC DNA]</scope>
    <source>
        <strain evidence="5 7">DX253</strain>
    </source>
</reference>
<evidence type="ECO:0000256" key="2">
    <source>
        <dbReference type="ARBA" id="ARBA00023125"/>
    </source>
</evidence>
<dbReference type="Pfam" id="PF01022">
    <property type="entry name" value="HTH_5"/>
    <property type="match status" value="1"/>
</dbReference>
<dbReference type="SUPFAM" id="SSF55781">
    <property type="entry name" value="GAF domain-like"/>
    <property type="match status" value="1"/>
</dbReference>
<dbReference type="PATRIC" id="fig|797209.4.peg.2745"/>
<keyword evidence="2" id="KW-0238">DNA-binding</keyword>
<dbReference type="Gene3D" id="3.30.450.40">
    <property type="match status" value="1"/>
</dbReference>
<evidence type="ECO:0000313" key="6">
    <source>
        <dbReference type="EMBL" id="SHL31602.1"/>
    </source>
</evidence>
<dbReference type="PANTHER" id="PTHR30136:SF35">
    <property type="entry name" value="HTH-TYPE TRANSCRIPTIONAL REGULATOR RV1719"/>
    <property type="match status" value="1"/>
</dbReference>
<name>E7QVF2_HALPU</name>
<evidence type="ECO:0000256" key="3">
    <source>
        <dbReference type="ARBA" id="ARBA00023163"/>
    </source>
</evidence>
<gene>
    <name evidence="6" type="ORF">SAMN05444342_3498</name>
    <name evidence="5" type="ORF">ZOD2009_13941</name>
</gene>
<evidence type="ECO:0000313" key="8">
    <source>
        <dbReference type="Proteomes" id="UP000184203"/>
    </source>
</evidence>
<evidence type="ECO:0000256" key="1">
    <source>
        <dbReference type="ARBA" id="ARBA00023015"/>
    </source>
</evidence>
<keyword evidence="1" id="KW-0805">Transcription regulation</keyword>
<dbReference type="InterPro" id="IPR050707">
    <property type="entry name" value="HTH_MetabolicPath_Reg"/>
</dbReference>
<reference evidence="6" key="3">
    <citation type="submission" date="2016-11" db="EMBL/GenBank/DDBJ databases">
        <authorList>
            <person name="Jaros S."/>
            <person name="Januszkiewicz K."/>
            <person name="Wedrychowicz H."/>
        </authorList>
    </citation>
    <scope>NUCLEOTIDE SEQUENCE [LARGE SCALE GENOMIC DNA]</scope>
    <source>
        <strain evidence="6">DX253</strain>
    </source>
</reference>
<sequence length="272" mass="29898">MSKLPNQGSPSRTLSTVVTAVSVIRALEELGSATVDDLVDHLDVSKTTMYNHLATLRQTGLVVKNGNAYELSLQFLLLGEFVRNQHILYEAGKKEIEKLAKQTNEYAHLSTEQHGLRISLFKVRGEKAVGDKYQTSKLQKPDYLHSSATGKAILSQLPPERTAEIIDFHGLPGKTGNTITDRDELREELAETRERGYSYNDEEEVEGLRAVGAPIKDRDGSVLGALSVSAPTSRMKGTQFQETIPEMVTSTANVIEVNINMADRSSDTPNLG</sequence>
<dbReference type="InterPro" id="IPR001845">
    <property type="entry name" value="HTH_ArsR_DNA-bd_dom"/>
</dbReference>
<dbReference type="OrthoDB" id="14763at2157"/>
<dbReference type="GO" id="GO:0045892">
    <property type="term" value="P:negative regulation of DNA-templated transcription"/>
    <property type="evidence" value="ECO:0007669"/>
    <property type="project" value="TreeGrafter"/>
</dbReference>
<dbReference type="GO" id="GO:0003677">
    <property type="term" value="F:DNA binding"/>
    <property type="evidence" value="ECO:0007669"/>
    <property type="project" value="UniProtKB-KW"/>
</dbReference>
<dbReference type="RefSeq" id="WP_007980787.1">
    <property type="nucleotide sequence ID" value="NZ_AEMG01000014.1"/>
</dbReference>
<dbReference type="eggNOG" id="arCOG02798">
    <property type="taxonomic scope" value="Archaea"/>
</dbReference>
<dbReference type="PROSITE" id="PS51078">
    <property type="entry name" value="ICLR_ED"/>
    <property type="match status" value="1"/>
</dbReference>
<dbReference type="InterPro" id="IPR005471">
    <property type="entry name" value="Tscrpt_reg_IclR_N"/>
</dbReference>
<dbReference type="CDD" id="cd00090">
    <property type="entry name" value="HTH_ARSR"/>
    <property type="match status" value="1"/>
</dbReference>
<dbReference type="SMART" id="SM00346">
    <property type="entry name" value="HTH_ICLR"/>
    <property type="match status" value="1"/>
</dbReference>
<dbReference type="InterPro" id="IPR014757">
    <property type="entry name" value="Tscrpt_reg_IclR_C"/>
</dbReference>
<proteinExistence type="predicted"/>
<dbReference type="EMBL" id="FRAN01000006">
    <property type="protein sequence ID" value="SHL31602.1"/>
    <property type="molecule type" value="Genomic_DNA"/>
</dbReference>
<feature type="domain" description="IclR-ED" evidence="4">
    <location>
        <begin position="74"/>
        <end position="261"/>
    </location>
</feature>
<dbReference type="InterPro" id="IPR011991">
    <property type="entry name" value="ArsR-like_HTH"/>
</dbReference>
<dbReference type="Pfam" id="PF01614">
    <property type="entry name" value="IclR_C"/>
    <property type="match status" value="1"/>
</dbReference>
<dbReference type="Proteomes" id="UP000184203">
    <property type="component" value="Unassembled WGS sequence"/>
</dbReference>
<evidence type="ECO:0000313" key="5">
    <source>
        <dbReference type="EMBL" id="EFW91474.1"/>
    </source>
</evidence>
<evidence type="ECO:0000313" key="7">
    <source>
        <dbReference type="Proteomes" id="UP000003751"/>
    </source>
</evidence>
<dbReference type="AlphaFoldDB" id="E7QVF2"/>
<dbReference type="SUPFAM" id="SSF46785">
    <property type="entry name" value="Winged helix' DNA-binding domain"/>
    <property type="match status" value="1"/>
</dbReference>
<dbReference type="GO" id="GO:0003700">
    <property type="term" value="F:DNA-binding transcription factor activity"/>
    <property type="evidence" value="ECO:0007669"/>
    <property type="project" value="InterPro"/>
</dbReference>
<accession>E7QVF2</accession>
<dbReference type="InterPro" id="IPR036388">
    <property type="entry name" value="WH-like_DNA-bd_sf"/>
</dbReference>
<dbReference type="Proteomes" id="UP000003751">
    <property type="component" value="Unassembled WGS sequence"/>
</dbReference>
<organism evidence="5 7">
    <name type="scientific">Haladaptatus paucihalophilus DX253</name>
    <dbReference type="NCBI Taxonomy" id="797209"/>
    <lineage>
        <taxon>Archaea</taxon>
        <taxon>Methanobacteriati</taxon>
        <taxon>Methanobacteriota</taxon>
        <taxon>Stenosarchaea group</taxon>
        <taxon>Halobacteria</taxon>
        <taxon>Halobacteriales</taxon>
        <taxon>Haladaptataceae</taxon>
        <taxon>Haladaptatus</taxon>
    </lineage>
</organism>